<dbReference type="SUPFAM" id="SSF56436">
    <property type="entry name" value="C-type lectin-like"/>
    <property type="match status" value="1"/>
</dbReference>
<proteinExistence type="predicted"/>
<reference evidence="2 3" key="1">
    <citation type="submission" date="2016-10" db="EMBL/GenBank/DDBJ databases">
        <authorList>
            <person name="de Groot N.N."/>
        </authorList>
    </citation>
    <scope>NUCLEOTIDE SEQUENCE [LARGE SCALE GENOMIC DNA]</scope>
    <source>
        <strain evidence="2 3">DSM 28010</strain>
    </source>
</reference>
<evidence type="ECO:0000259" key="1">
    <source>
        <dbReference type="Pfam" id="PF03781"/>
    </source>
</evidence>
<dbReference type="InterPro" id="IPR042095">
    <property type="entry name" value="SUMF_sf"/>
</dbReference>
<gene>
    <name evidence="2" type="ORF">SAMN05421850_102393</name>
</gene>
<dbReference type="EMBL" id="FNEB01000002">
    <property type="protein sequence ID" value="SDI38135.1"/>
    <property type="molecule type" value="Genomic_DNA"/>
</dbReference>
<dbReference type="RefSeq" id="WP_090027849.1">
    <property type="nucleotide sequence ID" value="NZ_FNEB01000002.1"/>
</dbReference>
<feature type="domain" description="Sulfatase-modifying factor enzyme-like" evidence="1">
    <location>
        <begin position="51"/>
        <end position="245"/>
    </location>
</feature>
<evidence type="ECO:0000313" key="3">
    <source>
        <dbReference type="Proteomes" id="UP000199340"/>
    </source>
</evidence>
<accession>A0A1G8K3V1</accession>
<dbReference type="InterPro" id="IPR016187">
    <property type="entry name" value="CTDL_fold"/>
</dbReference>
<name>A0A1G8K3V1_9RHOB</name>
<dbReference type="Proteomes" id="UP000199340">
    <property type="component" value="Unassembled WGS sequence"/>
</dbReference>
<keyword evidence="3" id="KW-1185">Reference proteome</keyword>
<dbReference type="AlphaFoldDB" id="A0A1G8K3V1"/>
<dbReference type="OrthoDB" id="9768004at2"/>
<sequence>MTAAKTSKFGPKVSVLLVAPGVVAAILFGAALTWRGPDRDPGLLPEMAAAPVTLSTGGQLYVQKYEVSVAEWNICHDRGACTLRLRVRPDQDARTIPATGLSYVDVLEYLNWINHTTGAAFRLPSAYEWTEMAASVLPEEPDPIFTDPSLTWASAYLTEGLAPRALKPRGSFSTSPEGIADLDGSVWEWTQECFEGASSGTDTSRCPAFFVGGEHVAAMFYLTRDPARGGCAVGSPPALLGMRLVSDEAIGRR</sequence>
<dbReference type="STRING" id="490829.SAMN05421850_102393"/>
<protein>
    <submittedName>
        <fullName evidence="2">Formylglycine-generating enzyme, required for sulfatase activity, contains SUMF1/FGE domain</fullName>
    </submittedName>
</protein>
<evidence type="ECO:0000313" key="2">
    <source>
        <dbReference type="EMBL" id="SDI38135.1"/>
    </source>
</evidence>
<dbReference type="Pfam" id="PF03781">
    <property type="entry name" value="FGE-sulfatase"/>
    <property type="match status" value="1"/>
</dbReference>
<dbReference type="Gene3D" id="3.90.1580.10">
    <property type="entry name" value="paralog of FGE (formylglycine-generating enzyme)"/>
    <property type="match status" value="1"/>
</dbReference>
<organism evidence="2 3">
    <name type="scientific">Lutimaribacter saemankumensis</name>
    <dbReference type="NCBI Taxonomy" id="490829"/>
    <lineage>
        <taxon>Bacteria</taxon>
        <taxon>Pseudomonadati</taxon>
        <taxon>Pseudomonadota</taxon>
        <taxon>Alphaproteobacteria</taxon>
        <taxon>Rhodobacterales</taxon>
        <taxon>Roseobacteraceae</taxon>
        <taxon>Lutimaribacter</taxon>
    </lineage>
</organism>
<dbReference type="InterPro" id="IPR005532">
    <property type="entry name" value="SUMF_dom"/>
</dbReference>